<dbReference type="InterPro" id="IPR036388">
    <property type="entry name" value="WH-like_DNA-bd_sf"/>
</dbReference>
<dbReference type="InterPro" id="IPR000847">
    <property type="entry name" value="LysR_HTH_N"/>
</dbReference>
<evidence type="ECO:0000259" key="5">
    <source>
        <dbReference type="PROSITE" id="PS50931"/>
    </source>
</evidence>
<dbReference type="GO" id="GO:0003700">
    <property type="term" value="F:DNA-binding transcription factor activity"/>
    <property type="evidence" value="ECO:0007669"/>
    <property type="project" value="InterPro"/>
</dbReference>
<dbReference type="PRINTS" id="PR00039">
    <property type="entry name" value="HTHLYSR"/>
</dbReference>
<name>A0A4R6XE27_9GAMM</name>
<evidence type="ECO:0000256" key="1">
    <source>
        <dbReference type="ARBA" id="ARBA00009437"/>
    </source>
</evidence>
<evidence type="ECO:0000256" key="3">
    <source>
        <dbReference type="ARBA" id="ARBA00023125"/>
    </source>
</evidence>
<dbReference type="Pfam" id="PF00126">
    <property type="entry name" value="HTH_1"/>
    <property type="match status" value="1"/>
</dbReference>
<proteinExistence type="inferred from homology"/>
<dbReference type="Gene3D" id="3.40.190.290">
    <property type="match status" value="1"/>
</dbReference>
<evidence type="ECO:0000256" key="2">
    <source>
        <dbReference type="ARBA" id="ARBA00023015"/>
    </source>
</evidence>
<keyword evidence="3 6" id="KW-0238">DNA-binding</keyword>
<organism evidence="6 7">
    <name type="scientific">Marinomonas communis</name>
    <dbReference type="NCBI Taxonomy" id="28254"/>
    <lineage>
        <taxon>Bacteria</taxon>
        <taxon>Pseudomonadati</taxon>
        <taxon>Pseudomonadota</taxon>
        <taxon>Gammaproteobacteria</taxon>
        <taxon>Oceanospirillales</taxon>
        <taxon>Oceanospirillaceae</taxon>
        <taxon>Marinomonas</taxon>
    </lineage>
</organism>
<evidence type="ECO:0000313" key="6">
    <source>
        <dbReference type="EMBL" id="TDR15263.1"/>
    </source>
</evidence>
<keyword evidence="7" id="KW-1185">Reference proteome</keyword>
<dbReference type="SUPFAM" id="SSF53850">
    <property type="entry name" value="Periplasmic binding protein-like II"/>
    <property type="match status" value="1"/>
</dbReference>
<sequence>MMNKYAIYSLPLCVDYKSMLTNKDKLLRNLDWNLLYTFLVIVNEGGISAAARRLSLSQPSVSNALKRLEEHFDTRLILRKKGVFSLTLDGMRVYEYASSVSRIISTMANQFVDQQDLVQGELKIEVASHLFSPALDNTIKTYHQQYPNVLFNINTFPSADIVAHVAEGELHIGLCNKKIAKTGIRCDFLGYEKMGFFCGPSHHLFGQSDLTIDDIKGIPYVSFESDQPGEGLDAIAQFREENRFWGKLTAVSSNLEEIRRLILLGVGFGALTTESAQPYVDQGLLWPLPPYESLPVTEVYLVTPESVALKDIETQFISMLRKETKSLVISNNDGRHI</sequence>
<accession>A0A4R6XE27</accession>
<dbReference type="RefSeq" id="WP_244936878.1">
    <property type="nucleotide sequence ID" value="NZ_SNZA01000001.1"/>
</dbReference>
<keyword evidence="4" id="KW-0804">Transcription</keyword>
<protein>
    <submittedName>
        <fullName evidence="6">DNA-binding transcriptional LysR family regulator</fullName>
    </submittedName>
</protein>
<dbReference type="EMBL" id="SNZA01000001">
    <property type="protein sequence ID" value="TDR15263.1"/>
    <property type="molecule type" value="Genomic_DNA"/>
</dbReference>
<dbReference type="InterPro" id="IPR005119">
    <property type="entry name" value="LysR_subst-bd"/>
</dbReference>
<dbReference type="PANTHER" id="PTHR30126:SF39">
    <property type="entry name" value="HTH-TYPE TRANSCRIPTIONAL REGULATOR CYSL"/>
    <property type="match status" value="1"/>
</dbReference>
<dbReference type="PROSITE" id="PS50931">
    <property type="entry name" value="HTH_LYSR"/>
    <property type="match status" value="1"/>
</dbReference>
<comment type="caution">
    <text evidence="6">The sequence shown here is derived from an EMBL/GenBank/DDBJ whole genome shotgun (WGS) entry which is preliminary data.</text>
</comment>
<gene>
    <name evidence="6" type="ORF">C8D85_0624</name>
</gene>
<evidence type="ECO:0000256" key="4">
    <source>
        <dbReference type="ARBA" id="ARBA00023163"/>
    </source>
</evidence>
<dbReference type="SUPFAM" id="SSF46785">
    <property type="entry name" value="Winged helix' DNA-binding domain"/>
    <property type="match status" value="1"/>
</dbReference>
<dbReference type="Pfam" id="PF03466">
    <property type="entry name" value="LysR_substrate"/>
    <property type="match status" value="1"/>
</dbReference>
<dbReference type="PANTHER" id="PTHR30126">
    <property type="entry name" value="HTH-TYPE TRANSCRIPTIONAL REGULATOR"/>
    <property type="match status" value="1"/>
</dbReference>
<evidence type="ECO:0000313" key="7">
    <source>
        <dbReference type="Proteomes" id="UP000295729"/>
    </source>
</evidence>
<dbReference type="GO" id="GO:0000976">
    <property type="term" value="F:transcription cis-regulatory region binding"/>
    <property type="evidence" value="ECO:0007669"/>
    <property type="project" value="TreeGrafter"/>
</dbReference>
<dbReference type="CDD" id="cd05466">
    <property type="entry name" value="PBP2_LTTR_substrate"/>
    <property type="match status" value="1"/>
</dbReference>
<reference evidence="6 7" key="1">
    <citation type="submission" date="2019-03" db="EMBL/GenBank/DDBJ databases">
        <title>Genomic Encyclopedia of Type Strains, Phase IV (KMG-IV): sequencing the most valuable type-strain genomes for metagenomic binning, comparative biology and taxonomic classification.</title>
        <authorList>
            <person name="Goeker M."/>
        </authorList>
    </citation>
    <scope>NUCLEOTIDE SEQUENCE [LARGE SCALE GENOMIC DNA]</scope>
    <source>
        <strain evidence="6 7">DSM 5604</strain>
    </source>
</reference>
<comment type="similarity">
    <text evidence="1">Belongs to the LysR transcriptional regulatory family.</text>
</comment>
<dbReference type="Proteomes" id="UP000295729">
    <property type="component" value="Unassembled WGS sequence"/>
</dbReference>
<dbReference type="InterPro" id="IPR036390">
    <property type="entry name" value="WH_DNA-bd_sf"/>
</dbReference>
<keyword evidence="2" id="KW-0805">Transcription regulation</keyword>
<dbReference type="AlphaFoldDB" id="A0A4R6XE27"/>
<dbReference type="Gene3D" id="1.10.10.10">
    <property type="entry name" value="Winged helix-like DNA-binding domain superfamily/Winged helix DNA-binding domain"/>
    <property type="match status" value="1"/>
</dbReference>
<feature type="domain" description="HTH lysR-type" evidence="5">
    <location>
        <begin position="30"/>
        <end position="87"/>
    </location>
</feature>